<name>A0A1I0EWF9_9FIRM</name>
<dbReference type="AlphaFoldDB" id="A0A1I0EWF9"/>
<protein>
    <submittedName>
        <fullName evidence="1">Uncharacterized protein</fullName>
    </submittedName>
</protein>
<dbReference type="STRING" id="426128.SAMN05660297_02572"/>
<dbReference type="RefSeq" id="WP_090444725.1">
    <property type="nucleotide sequence ID" value="NZ_FOHU01000012.1"/>
</dbReference>
<organism evidence="1 2">
    <name type="scientific">Natronincola peptidivorans</name>
    <dbReference type="NCBI Taxonomy" id="426128"/>
    <lineage>
        <taxon>Bacteria</taxon>
        <taxon>Bacillati</taxon>
        <taxon>Bacillota</taxon>
        <taxon>Clostridia</taxon>
        <taxon>Peptostreptococcales</taxon>
        <taxon>Natronincolaceae</taxon>
        <taxon>Natronincola</taxon>
    </lineage>
</organism>
<dbReference type="EMBL" id="FOHU01000012">
    <property type="protein sequence ID" value="SET49487.1"/>
    <property type="molecule type" value="Genomic_DNA"/>
</dbReference>
<proteinExistence type="predicted"/>
<gene>
    <name evidence="1" type="ORF">SAMN05660297_02572</name>
</gene>
<dbReference type="OrthoDB" id="1957653at2"/>
<reference evidence="1 2" key="1">
    <citation type="submission" date="2016-10" db="EMBL/GenBank/DDBJ databases">
        <authorList>
            <person name="de Groot N.N."/>
        </authorList>
    </citation>
    <scope>NUCLEOTIDE SEQUENCE [LARGE SCALE GENOMIC DNA]</scope>
    <source>
        <strain evidence="1 2">DSM 18979</strain>
    </source>
</reference>
<keyword evidence="2" id="KW-1185">Reference proteome</keyword>
<accession>A0A1I0EWF9</accession>
<evidence type="ECO:0000313" key="2">
    <source>
        <dbReference type="Proteomes" id="UP000199568"/>
    </source>
</evidence>
<dbReference type="Proteomes" id="UP000199568">
    <property type="component" value="Unassembled WGS sequence"/>
</dbReference>
<evidence type="ECO:0000313" key="1">
    <source>
        <dbReference type="EMBL" id="SET49487.1"/>
    </source>
</evidence>
<sequence length="91" mass="10391">MGKKLITINMVEQMFNDGIEKLYINDKVIVSPGARDYAHEKGIKVIYGKEKIEESDDLIARITEILENSYEITEEDIIKKITCSVVDIIQS</sequence>